<protein>
    <recommendedName>
        <fullName evidence="4">EGF-like domain-containing protein</fullName>
    </recommendedName>
</protein>
<dbReference type="EMBL" id="CAIIXF020000012">
    <property type="protein sequence ID" value="CAH1801231.1"/>
    <property type="molecule type" value="Genomic_DNA"/>
</dbReference>
<dbReference type="SUPFAM" id="SSF57196">
    <property type="entry name" value="EGF/Laminin"/>
    <property type="match status" value="1"/>
</dbReference>
<feature type="compositionally biased region" description="Basic and acidic residues" evidence="2">
    <location>
        <begin position="150"/>
        <end position="170"/>
    </location>
</feature>
<evidence type="ECO:0000313" key="5">
    <source>
        <dbReference type="EMBL" id="CAH1801231.1"/>
    </source>
</evidence>
<sequence>YRNGGTCDLIESSTSYNCTCTGEYHGTTCNDKDVCIMRNPCGIGGTCELIESSTSYNCTCTSEYGGTTYNDKEHKEMKTLSIGAITGIAVGSIIFVGIAAIFIVYISFTSSCRKSSSPSHTEDSSTGPQISTRVTNVNNHVPDINISRSRTPERIRPNRSRATDRADIRGMLRGFDTESNQSHENRLNHSRTRLS</sequence>
<feature type="region of interest" description="Disordered" evidence="2">
    <location>
        <begin position="116"/>
        <end position="195"/>
    </location>
</feature>
<dbReference type="AlphaFoldDB" id="A0A8S4QB56"/>
<dbReference type="PROSITE" id="PS00022">
    <property type="entry name" value="EGF_1"/>
    <property type="match status" value="1"/>
</dbReference>
<evidence type="ECO:0000313" key="6">
    <source>
        <dbReference type="Proteomes" id="UP000749559"/>
    </source>
</evidence>
<keyword evidence="3" id="KW-0812">Transmembrane</keyword>
<accession>A0A8S4QB56</accession>
<reference evidence="5" key="1">
    <citation type="submission" date="2022-03" db="EMBL/GenBank/DDBJ databases">
        <authorList>
            <person name="Martin C."/>
        </authorList>
    </citation>
    <scope>NUCLEOTIDE SEQUENCE</scope>
</reference>
<feature type="non-terminal residue" evidence="5">
    <location>
        <position position="195"/>
    </location>
</feature>
<organism evidence="5 6">
    <name type="scientific">Owenia fusiformis</name>
    <name type="common">Polychaete worm</name>
    <dbReference type="NCBI Taxonomy" id="6347"/>
    <lineage>
        <taxon>Eukaryota</taxon>
        <taxon>Metazoa</taxon>
        <taxon>Spiralia</taxon>
        <taxon>Lophotrochozoa</taxon>
        <taxon>Annelida</taxon>
        <taxon>Polychaeta</taxon>
        <taxon>Sedentaria</taxon>
        <taxon>Canalipalpata</taxon>
        <taxon>Sabellida</taxon>
        <taxon>Oweniida</taxon>
        <taxon>Oweniidae</taxon>
        <taxon>Owenia</taxon>
    </lineage>
</organism>
<keyword evidence="1" id="KW-1015">Disulfide bond</keyword>
<proteinExistence type="predicted"/>
<feature type="non-terminal residue" evidence="5">
    <location>
        <position position="1"/>
    </location>
</feature>
<feature type="domain" description="EGF-like" evidence="4">
    <location>
        <begin position="1"/>
        <end position="30"/>
    </location>
</feature>
<keyword evidence="3" id="KW-0472">Membrane</keyword>
<keyword evidence="1" id="KW-0245">EGF-like domain</keyword>
<gene>
    <name evidence="5" type="ORF">OFUS_LOCUS25042</name>
</gene>
<feature type="disulfide bond" evidence="1">
    <location>
        <begin position="41"/>
        <end position="58"/>
    </location>
</feature>
<dbReference type="Gene3D" id="2.10.25.10">
    <property type="entry name" value="Laminin"/>
    <property type="match status" value="2"/>
</dbReference>
<evidence type="ECO:0000259" key="4">
    <source>
        <dbReference type="PROSITE" id="PS50026"/>
    </source>
</evidence>
<evidence type="ECO:0000256" key="3">
    <source>
        <dbReference type="SAM" id="Phobius"/>
    </source>
</evidence>
<dbReference type="Proteomes" id="UP000749559">
    <property type="component" value="Unassembled WGS sequence"/>
</dbReference>
<evidence type="ECO:0000256" key="2">
    <source>
        <dbReference type="SAM" id="MobiDB-lite"/>
    </source>
</evidence>
<feature type="disulfide bond" evidence="1">
    <location>
        <begin position="20"/>
        <end position="29"/>
    </location>
</feature>
<feature type="compositionally biased region" description="Polar residues" evidence="2">
    <location>
        <begin position="126"/>
        <end position="139"/>
    </location>
</feature>
<feature type="transmembrane region" description="Helical" evidence="3">
    <location>
        <begin position="82"/>
        <end position="108"/>
    </location>
</feature>
<evidence type="ECO:0000256" key="1">
    <source>
        <dbReference type="PROSITE-ProRule" id="PRU00076"/>
    </source>
</evidence>
<dbReference type="InterPro" id="IPR000742">
    <property type="entry name" value="EGF"/>
</dbReference>
<feature type="domain" description="EGF-like" evidence="4">
    <location>
        <begin position="31"/>
        <end position="70"/>
    </location>
</feature>
<keyword evidence="3" id="KW-1133">Transmembrane helix</keyword>
<keyword evidence="6" id="KW-1185">Reference proteome</keyword>
<name>A0A8S4QB56_OWEFU</name>
<dbReference type="PROSITE" id="PS50026">
    <property type="entry name" value="EGF_3"/>
    <property type="match status" value="2"/>
</dbReference>
<comment type="caution">
    <text evidence="1">Lacks conserved residue(s) required for the propagation of feature annotation.</text>
</comment>
<comment type="caution">
    <text evidence="5">The sequence shown here is derived from an EMBL/GenBank/DDBJ whole genome shotgun (WGS) entry which is preliminary data.</text>
</comment>